<dbReference type="InterPro" id="IPR050361">
    <property type="entry name" value="MPP/UQCRC_Complex"/>
</dbReference>
<dbReference type="InterPro" id="IPR011249">
    <property type="entry name" value="Metalloenz_LuxS/M16"/>
</dbReference>
<evidence type="ECO:0000256" key="1">
    <source>
        <dbReference type="SAM" id="MobiDB-lite"/>
    </source>
</evidence>
<organism evidence="3 4">
    <name type="scientific">Thermaerobacter composti</name>
    <dbReference type="NCBI Taxonomy" id="554949"/>
    <lineage>
        <taxon>Bacteria</taxon>
        <taxon>Bacillati</taxon>
        <taxon>Bacillota</taxon>
        <taxon>Clostridia</taxon>
        <taxon>Eubacteriales</taxon>
        <taxon>Clostridiales Family XVII. Incertae Sedis</taxon>
        <taxon>Thermaerobacter</taxon>
    </lineage>
</organism>
<name>A0ABZ0QKX0_9FIRM</name>
<dbReference type="SUPFAM" id="SSF63411">
    <property type="entry name" value="LuxS/MPP-like metallohydrolase"/>
    <property type="match status" value="2"/>
</dbReference>
<evidence type="ECO:0000259" key="2">
    <source>
        <dbReference type="Pfam" id="PF05193"/>
    </source>
</evidence>
<evidence type="ECO:0000313" key="3">
    <source>
        <dbReference type="EMBL" id="WPD18147.1"/>
    </source>
</evidence>
<feature type="domain" description="Peptidase M16 C-terminal" evidence="2">
    <location>
        <begin position="212"/>
        <end position="372"/>
    </location>
</feature>
<gene>
    <name evidence="3" type="ORF">Q5761_07040</name>
</gene>
<accession>A0ABZ0QKX0</accession>
<evidence type="ECO:0000313" key="4">
    <source>
        <dbReference type="Proteomes" id="UP001304683"/>
    </source>
</evidence>
<proteinExistence type="predicted"/>
<dbReference type="NCBIfam" id="NF047422">
    <property type="entry name" value="YfmF_fam"/>
    <property type="match status" value="1"/>
</dbReference>
<feature type="compositionally biased region" description="Gly residues" evidence="1">
    <location>
        <begin position="441"/>
        <end position="457"/>
    </location>
</feature>
<dbReference type="EMBL" id="CP132508">
    <property type="protein sequence ID" value="WPD18147.1"/>
    <property type="molecule type" value="Genomic_DNA"/>
</dbReference>
<dbReference type="PANTHER" id="PTHR11851:SF186">
    <property type="entry name" value="INACTIVE METALLOPROTEASE YMFF-RELATED"/>
    <property type="match status" value="1"/>
</dbReference>
<dbReference type="Gene3D" id="3.30.830.10">
    <property type="entry name" value="Metalloenzyme, LuxS/M16 peptidase-like"/>
    <property type="match status" value="2"/>
</dbReference>
<protein>
    <submittedName>
        <fullName evidence="3">Insulinase family protein</fullName>
    </submittedName>
</protein>
<reference evidence="3 4" key="1">
    <citation type="submission" date="2023-08" db="EMBL/GenBank/DDBJ databases">
        <title>Genome sequence of Thermaerobacter compostii strain Ins1, a spore-forming filamentous bacterium isolated from a deep geothermal reservoir.</title>
        <authorList>
            <person name="Bregnard D."/>
            <person name="Gonzalez D."/>
            <person name="Junier P."/>
        </authorList>
    </citation>
    <scope>NUCLEOTIDE SEQUENCE [LARGE SCALE GENOMIC DNA]</scope>
    <source>
        <strain evidence="3 4">Ins1</strain>
    </source>
</reference>
<dbReference type="Pfam" id="PF05193">
    <property type="entry name" value="Peptidase_M16_C"/>
    <property type="match status" value="1"/>
</dbReference>
<feature type="region of interest" description="Disordered" evidence="1">
    <location>
        <begin position="437"/>
        <end position="457"/>
    </location>
</feature>
<dbReference type="InterPro" id="IPR007863">
    <property type="entry name" value="Peptidase_M16_C"/>
</dbReference>
<dbReference type="RefSeq" id="WP_318750012.1">
    <property type="nucleotide sequence ID" value="NZ_CP132508.1"/>
</dbReference>
<keyword evidence="4" id="KW-1185">Reference proteome</keyword>
<dbReference type="PANTHER" id="PTHR11851">
    <property type="entry name" value="METALLOPROTEASE"/>
    <property type="match status" value="1"/>
</dbReference>
<dbReference type="Proteomes" id="UP001304683">
    <property type="component" value="Chromosome"/>
</dbReference>
<sequence length="457" mass="49626">MGASQGRTAGFTRHELPGLRVHVRPDPRFKRVTAVLAWQMPLAAETASPFALLPRLLRRGTRRHPDLPSLERALADLYGAHLGVGVEKMGDRHLATLTLTWPAGRFVPGAAGPGEALARRALGLLLEVFAEPYLEGEGFPAQRVEEERTAQIQRIRALVNDKASYALRHCVEHLCAGEPYGISELGDPDRLATLDGEDLVRLHRRVRAVAPLDLLVTGPVEPGAVVEAVAEAWAARGGGPREVLELPPPVIRGPRPEPRRVEETLPMEQGWLVLGLRAPIGFDHPLRPALEMYNGILGGFVHSKLFMNVRERASLAYSAWSRLVRGKGLILAMAGIDPRRRADAEAIMLRQIDDMAAGRIDDRELEATRRSLVNGLRSDQDQPAAVIRTALESLVYGHDEDPEAAIARLHEVGRDEVRQVAQQVGLDTVYFLHGGTPAADGGAGRGGDRAAGGDGGR</sequence>